<sequence length="677" mass="75777">MSIIGVNIGCYSTYVAGIKDGGVEVLANEYSHLPTPTSVSFNSTPRPMGYSSKQQAVPKFKSTCAYFTPLLCRTVEDHGPILDAIPCQVNAVNLNSDAKDLYSTVTVMDSKNQPITFSIQQVLAAFFTKLFTIAHDATRVHVEECLLAIPYYLTVADRHVIMEAAQIAGFPFIKLINETAALTASYAFFKKATLPAPPEAPKKVVFVDIGYSQAQIVLSEVHQLGAKVRYTKHSREKTKLDARSNRRAWLRLADEAERAKKSVCAASTKTIAQIECLMEDTDFKAEIDRTLFEELAAKVFQAFENLVSSFIAETKINPAEVEVELVGGSSRVPLVRSIVEKHFGHEAKTTMNQDEAIARGTALMAGLLSPRVRKTAFTLEDFSPFTVFANYYNERREQRSITLVTRGETIPVKKNVTLFIPSVDIVYEESRTAKRPEFYHIANVVLSRDPEPNPHSVEPTKFRFPFSYDLSHFILNNGCIRIDKELVPEEPKEPAKEEAPPAKDEKGDAPMDQQPPPEKTEKPAKEEAPPAPQGPPQPRTRETRVDHVLNISNGVNPNVNQEYVTQENDMREADAYAIQKAEAKNSLEAKFFDIQRTLEENADTFDATKKEGLGQTMLQIEDFLYEDDADYKIEDYSNKLEELKKLFNEARLPGLQIEEAPANAEAMDVEPQVEEPQ</sequence>
<evidence type="ECO:0000313" key="2">
    <source>
        <dbReference type="WBParaSite" id="PS1159_v2.g23350.t1"/>
    </source>
</evidence>
<protein>
    <submittedName>
        <fullName evidence="2">DnaK family protein</fullName>
    </submittedName>
</protein>
<reference evidence="2" key="1">
    <citation type="submission" date="2022-11" db="UniProtKB">
        <authorList>
            <consortium name="WormBaseParasite"/>
        </authorList>
    </citation>
    <scope>IDENTIFICATION</scope>
</reference>
<accession>A0AC35G368</accession>
<name>A0AC35G368_9BILA</name>
<proteinExistence type="predicted"/>
<dbReference type="Proteomes" id="UP000887580">
    <property type="component" value="Unplaced"/>
</dbReference>
<evidence type="ECO:0000313" key="1">
    <source>
        <dbReference type="Proteomes" id="UP000887580"/>
    </source>
</evidence>
<organism evidence="1 2">
    <name type="scientific">Panagrolaimus sp. PS1159</name>
    <dbReference type="NCBI Taxonomy" id="55785"/>
    <lineage>
        <taxon>Eukaryota</taxon>
        <taxon>Metazoa</taxon>
        <taxon>Ecdysozoa</taxon>
        <taxon>Nematoda</taxon>
        <taxon>Chromadorea</taxon>
        <taxon>Rhabditida</taxon>
        <taxon>Tylenchina</taxon>
        <taxon>Panagrolaimomorpha</taxon>
        <taxon>Panagrolaimoidea</taxon>
        <taxon>Panagrolaimidae</taxon>
        <taxon>Panagrolaimus</taxon>
    </lineage>
</organism>
<dbReference type="WBParaSite" id="PS1159_v2.g23350.t1">
    <property type="protein sequence ID" value="PS1159_v2.g23350.t1"/>
    <property type="gene ID" value="PS1159_v2.g23350"/>
</dbReference>